<dbReference type="EMBL" id="CP043869">
    <property type="protein sequence ID" value="QEQ96146.1"/>
    <property type="molecule type" value="Genomic_DNA"/>
</dbReference>
<accession>A0A5P1RA37</accession>
<feature type="domain" description="DM13" evidence="1">
    <location>
        <begin position="51"/>
        <end position="156"/>
    </location>
</feature>
<name>A0A5P1RA37_9GAMM</name>
<dbReference type="RefSeq" id="WP_138988852.1">
    <property type="nucleotide sequence ID" value="NZ_CP043869.1"/>
</dbReference>
<dbReference type="Pfam" id="PF10517">
    <property type="entry name" value="DM13"/>
    <property type="match status" value="1"/>
</dbReference>
<dbReference type="AlphaFoldDB" id="A0A5P1RA37"/>
<gene>
    <name evidence="2" type="ORF">F0U83_05190</name>
</gene>
<evidence type="ECO:0000313" key="2">
    <source>
        <dbReference type="EMBL" id="QEQ96146.1"/>
    </source>
</evidence>
<protein>
    <submittedName>
        <fullName evidence="2">DM13 domain-containing protein</fullName>
    </submittedName>
</protein>
<dbReference type="OrthoDB" id="6106486at2"/>
<organism evidence="2 3">
    <name type="scientific">Neptunomonas concharum</name>
    <dbReference type="NCBI Taxonomy" id="1031538"/>
    <lineage>
        <taxon>Bacteria</taxon>
        <taxon>Pseudomonadati</taxon>
        <taxon>Pseudomonadota</taxon>
        <taxon>Gammaproteobacteria</taxon>
        <taxon>Oceanospirillales</taxon>
        <taxon>Oceanospirillaceae</taxon>
        <taxon>Neptunomonas</taxon>
    </lineage>
</organism>
<reference evidence="2 3" key="1">
    <citation type="journal article" date="2019" name="Biochem. Eng. J.">
        <title>Metabolic engineering of the marine bacteria Neptunomonas concharum for the production of acetoin and meso-2,3-butanediol from acetate.</title>
        <authorList>
            <person name="Li W."/>
            <person name="Pu N."/>
            <person name="Liu C.-X."/>
            <person name="Yuan Q.-P."/>
            <person name="Li Z.-J."/>
        </authorList>
    </citation>
    <scope>NUCLEOTIDE SEQUENCE [LARGE SCALE GENOMIC DNA]</scope>
    <source>
        <strain evidence="2 3">JCM17730</strain>
    </source>
</reference>
<keyword evidence="3" id="KW-1185">Reference proteome</keyword>
<dbReference type="Proteomes" id="UP000324760">
    <property type="component" value="Chromosome"/>
</dbReference>
<dbReference type="PROSITE" id="PS51549">
    <property type="entry name" value="DM13"/>
    <property type="match status" value="1"/>
</dbReference>
<evidence type="ECO:0000313" key="3">
    <source>
        <dbReference type="Proteomes" id="UP000324760"/>
    </source>
</evidence>
<sequence>MGKFFLLCVSHLFVAALSFLGGIYALPILMAPNAPNTHQITQLEQDLRYSGEFTKDLAGSDFLHWGEGKVIITHSSIALKGELAPGPAYKLYLSPTFVETEADFLRNKASMVQVGDIKTFNNFLIRIPEGVRPDDYTSVIIWCESFNEFITAAAYQ</sequence>
<dbReference type="KEGG" id="ncu:F0U83_05190"/>
<dbReference type="InterPro" id="IPR019545">
    <property type="entry name" value="DM13_domain"/>
</dbReference>
<evidence type="ECO:0000259" key="1">
    <source>
        <dbReference type="PROSITE" id="PS51549"/>
    </source>
</evidence>
<proteinExistence type="predicted"/>